<reference evidence="1 2" key="1">
    <citation type="submission" date="2015-08" db="EMBL/GenBank/DDBJ databases">
        <title>Genome sequencing of Penicillium nordicum.</title>
        <authorList>
            <person name="Nguyen H.D."/>
            <person name="Seifert K.A."/>
        </authorList>
    </citation>
    <scope>NUCLEOTIDE SEQUENCE [LARGE SCALE GENOMIC DNA]</scope>
    <source>
        <strain evidence="1 2">DAOMC 185683</strain>
    </source>
</reference>
<dbReference type="AlphaFoldDB" id="A0A0M9WG54"/>
<protein>
    <submittedName>
        <fullName evidence="1">Uncharacterized protein</fullName>
    </submittedName>
</protein>
<dbReference type="Proteomes" id="UP000037696">
    <property type="component" value="Unassembled WGS sequence"/>
</dbReference>
<dbReference type="OrthoDB" id="4345765at2759"/>
<accession>A0A0M9WG54</accession>
<name>A0A0M9WG54_9EURO</name>
<comment type="caution">
    <text evidence="1">The sequence shown here is derived from an EMBL/GenBank/DDBJ whole genome shotgun (WGS) entry which is preliminary data.</text>
</comment>
<evidence type="ECO:0000313" key="2">
    <source>
        <dbReference type="Proteomes" id="UP000037696"/>
    </source>
</evidence>
<evidence type="ECO:0000313" key="1">
    <source>
        <dbReference type="EMBL" id="KOS43582.1"/>
    </source>
</evidence>
<proteinExistence type="predicted"/>
<organism evidence="1 2">
    <name type="scientific">Penicillium nordicum</name>
    <dbReference type="NCBI Taxonomy" id="229535"/>
    <lineage>
        <taxon>Eukaryota</taxon>
        <taxon>Fungi</taxon>
        <taxon>Dikarya</taxon>
        <taxon>Ascomycota</taxon>
        <taxon>Pezizomycotina</taxon>
        <taxon>Eurotiomycetes</taxon>
        <taxon>Eurotiomycetidae</taxon>
        <taxon>Eurotiales</taxon>
        <taxon>Aspergillaceae</taxon>
        <taxon>Penicillium</taxon>
    </lineage>
</organism>
<dbReference type="STRING" id="229535.A0A0M9WG54"/>
<dbReference type="EMBL" id="LHQQ01000078">
    <property type="protein sequence ID" value="KOS43582.1"/>
    <property type="molecule type" value="Genomic_DNA"/>
</dbReference>
<sequence length="219" mass="24920">MANFIMPRTTCHEPDTLSSDELTNTPRKPFTGAIHLNTLWCLPCFRDAVREWMGDEDGPLQIDCYIMDAPSKACGPCKAFDQKCDLIPQGIRGHVFELMALITFVEKYWTDCSELWQGDDNPEAEWPGDFMKQLSAAVKCLCAAFDDLVETHRKAHLLIGNVSDEAKAGYSAWCNARERTICPNTHRSDKLHLQYAFRATEYLRLRRGEEGSVHWAMSI</sequence>
<gene>
    <name evidence="1" type="ORF">ACN38_g5521</name>
</gene>
<keyword evidence="2" id="KW-1185">Reference proteome</keyword>